<feature type="region of interest" description="Disordered" evidence="1">
    <location>
        <begin position="1"/>
        <end position="96"/>
    </location>
</feature>
<feature type="region of interest" description="Disordered" evidence="1">
    <location>
        <begin position="339"/>
        <end position="358"/>
    </location>
</feature>
<feature type="compositionally biased region" description="Acidic residues" evidence="1">
    <location>
        <begin position="33"/>
        <end position="43"/>
    </location>
</feature>
<accession>A0A9P6N404</accession>
<evidence type="ECO:0000313" key="2">
    <source>
        <dbReference type="EMBL" id="KAG0022738.1"/>
    </source>
</evidence>
<gene>
    <name evidence="2" type="ORF">BGZ80_011344</name>
</gene>
<keyword evidence="3" id="KW-1185">Reference proteome</keyword>
<reference evidence="2" key="1">
    <citation type="journal article" date="2020" name="Fungal Divers.">
        <title>Resolving the Mortierellaceae phylogeny through synthesis of multi-gene phylogenetics and phylogenomics.</title>
        <authorList>
            <person name="Vandepol N."/>
            <person name="Liber J."/>
            <person name="Desiro A."/>
            <person name="Na H."/>
            <person name="Kennedy M."/>
            <person name="Barry K."/>
            <person name="Grigoriev I.V."/>
            <person name="Miller A.N."/>
            <person name="O'Donnell K."/>
            <person name="Stajich J.E."/>
            <person name="Bonito G."/>
        </authorList>
    </citation>
    <scope>NUCLEOTIDE SEQUENCE</scope>
    <source>
        <strain evidence="2">NRRL 2769</strain>
    </source>
</reference>
<evidence type="ECO:0008006" key="4">
    <source>
        <dbReference type="Google" id="ProtNLM"/>
    </source>
</evidence>
<feature type="compositionally biased region" description="Acidic residues" evidence="1">
    <location>
        <begin position="343"/>
        <end position="358"/>
    </location>
</feature>
<dbReference type="AlphaFoldDB" id="A0A9P6N404"/>
<name>A0A9P6N404_9FUNG</name>
<organism evidence="2 3">
    <name type="scientific">Entomortierella chlamydospora</name>
    <dbReference type="NCBI Taxonomy" id="101097"/>
    <lineage>
        <taxon>Eukaryota</taxon>
        <taxon>Fungi</taxon>
        <taxon>Fungi incertae sedis</taxon>
        <taxon>Mucoromycota</taxon>
        <taxon>Mortierellomycotina</taxon>
        <taxon>Mortierellomycetes</taxon>
        <taxon>Mortierellales</taxon>
        <taxon>Mortierellaceae</taxon>
        <taxon>Entomortierella</taxon>
    </lineage>
</organism>
<sequence>MDTSSMTEEQARETVSRMFEEMGKTLNGIGDYPESEYETDSEDESKKGTPARINTSSSTATGEAAGEDGEPKKKKKKKKKKKSNKPDLEDLLDNVEPDDKEEAYDINKSVAERVEIAITTFRKNRKFSNERAQIFSAYLDYGGIKTGPKSFQGGAVMGEEDGDPDYEAMKAGIDRVDDPEEGEEVDFTNVVTTFLSEHFLKNTGWIDMVYYKDTPLVVAAMLNYFLVRNVLPEYEQDIRGALAIAKKAQIELPLCKIISTGLPSRYDKACSLLYGGEFYGFLDDSWQDKQVLIDALGMDLPMAKRIVQSLIGPDTDLNSLTVGPREYMCLEVISVNMPQPTDDAADEVDSPTESPAEEDPELVAMVDKMLLGESQSQDGLSLETLSKNPIEPATDEVIIPIPMFADVTFAELDPDLPRDQQKPINQRRKVHVYFDPATASRILLEMRVDAYVYTLSNGMSYLQQAAVYPTFYLEREEVEIPWDEWEEED</sequence>
<dbReference type="GO" id="GO:0033167">
    <property type="term" value="C:ARC complex"/>
    <property type="evidence" value="ECO:0007669"/>
    <property type="project" value="InterPro"/>
</dbReference>
<feature type="compositionally biased region" description="Basic residues" evidence="1">
    <location>
        <begin position="72"/>
        <end position="83"/>
    </location>
</feature>
<comment type="caution">
    <text evidence="2">The sequence shown here is derived from an EMBL/GenBank/DDBJ whole genome shotgun (WGS) entry which is preliminary data.</text>
</comment>
<feature type="compositionally biased region" description="Basic and acidic residues" evidence="1">
    <location>
        <begin position="9"/>
        <end position="23"/>
    </location>
</feature>
<feature type="compositionally biased region" description="Polar residues" evidence="1">
    <location>
        <begin position="52"/>
        <end position="61"/>
    </location>
</feature>
<evidence type="ECO:0000313" key="3">
    <source>
        <dbReference type="Proteomes" id="UP000703661"/>
    </source>
</evidence>
<protein>
    <recommendedName>
        <fullName evidence="4">Argonaute sirna chaperone complex subunit arb1</fullName>
    </recommendedName>
</protein>
<dbReference type="Pfam" id="PF09692">
    <property type="entry name" value="Arb1"/>
    <property type="match status" value="1"/>
</dbReference>
<dbReference type="GO" id="GO:0031047">
    <property type="term" value="P:regulatory ncRNA-mediated gene silencing"/>
    <property type="evidence" value="ECO:0007669"/>
    <property type="project" value="InterPro"/>
</dbReference>
<dbReference type="EMBL" id="JAAAID010000090">
    <property type="protein sequence ID" value="KAG0022738.1"/>
    <property type="molecule type" value="Genomic_DNA"/>
</dbReference>
<dbReference type="Proteomes" id="UP000703661">
    <property type="component" value="Unassembled WGS sequence"/>
</dbReference>
<evidence type="ECO:0000256" key="1">
    <source>
        <dbReference type="SAM" id="MobiDB-lite"/>
    </source>
</evidence>
<proteinExistence type="predicted"/>
<dbReference type="InterPro" id="IPR018606">
    <property type="entry name" value="Arb1"/>
</dbReference>